<proteinExistence type="predicted"/>
<name>A0A9X3SQQ9_9ACTN</name>
<organism evidence="3 4">
    <name type="scientific">Glycomyces luteolus</name>
    <dbReference type="NCBI Taxonomy" id="2670330"/>
    <lineage>
        <taxon>Bacteria</taxon>
        <taxon>Bacillati</taxon>
        <taxon>Actinomycetota</taxon>
        <taxon>Actinomycetes</taxon>
        <taxon>Glycomycetales</taxon>
        <taxon>Glycomycetaceae</taxon>
        <taxon>Glycomyces</taxon>
    </lineage>
</organism>
<gene>
    <name evidence="3" type="ORF">O1R50_12405</name>
</gene>
<evidence type="ECO:0000313" key="3">
    <source>
        <dbReference type="EMBL" id="MDA1360431.1"/>
    </source>
</evidence>
<keyword evidence="4" id="KW-1185">Reference proteome</keyword>
<evidence type="ECO:0000259" key="2">
    <source>
        <dbReference type="PROSITE" id="PS50943"/>
    </source>
</evidence>
<accession>A0A9X3SQQ9</accession>
<evidence type="ECO:0000256" key="1">
    <source>
        <dbReference type="SAM" id="MobiDB-lite"/>
    </source>
</evidence>
<dbReference type="Pfam" id="PF01381">
    <property type="entry name" value="HTH_3"/>
    <property type="match status" value="1"/>
</dbReference>
<feature type="region of interest" description="Disordered" evidence="1">
    <location>
        <begin position="1"/>
        <end position="21"/>
    </location>
</feature>
<dbReference type="PROSITE" id="PS50943">
    <property type="entry name" value="HTH_CROC1"/>
    <property type="match status" value="1"/>
</dbReference>
<dbReference type="SUPFAM" id="SSF47413">
    <property type="entry name" value="lambda repressor-like DNA-binding domains"/>
    <property type="match status" value="1"/>
</dbReference>
<dbReference type="InterPro" id="IPR001387">
    <property type="entry name" value="Cro/C1-type_HTH"/>
</dbReference>
<protein>
    <submittedName>
        <fullName evidence="3">Helix-turn-helix transcriptional regulator</fullName>
    </submittedName>
</protein>
<dbReference type="RefSeq" id="WP_270110364.1">
    <property type="nucleotide sequence ID" value="NZ_JAPZVP010000008.1"/>
</dbReference>
<sequence>MNSSMHDLYQMPCTPTETRSKYSKWEEVKARRQKADARDDASQIDAKEASRARLDAYVRGHQLAEMRKAALLKQDEVAEKLGVSQARVSKIESGEVSGIDVVRDYVAAVGGHVELTATVGDRSWKMA</sequence>
<dbReference type="Proteomes" id="UP001146067">
    <property type="component" value="Unassembled WGS sequence"/>
</dbReference>
<dbReference type="EMBL" id="JAPZVP010000008">
    <property type="protein sequence ID" value="MDA1360431.1"/>
    <property type="molecule type" value="Genomic_DNA"/>
</dbReference>
<dbReference type="InterPro" id="IPR010982">
    <property type="entry name" value="Lambda_DNA-bd_dom_sf"/>
</dbReference>
<dbReference type="SMART" id="SM00530">
    <property type="entry name" value="HTH_XRE"/>
    <property type="match status" value="1"/>
</dbReference>
<dbReference type="CDD" id="cd00093">
    <property type="entry name" value="HTH_XRE"/>
    <property type="match status" value="1"/>
</dbReference>
<reference evidence="3" key="1">
    <citation type="submission" date="2022-12" db="EMBL/GenBank/DDBJ databases">
        <title>Gycomyces niveus sp.nov.,a novel actinomycete isolated from soil in Shouguan.</title>
        <authorList>
            <person name="Yang X."/>
        </authorList>
    </citation>
    <scope>NUCLEOTIDE SEQUENCE</scope>
    <source>
        <strain evidence="3">NEAU-A15</strain>
    </source>
</reference>
<dbReference type="AlphaFoldDB" id="A0A9X3SQQ9"/>
<comment type="caution">
    <text evidence="3">The sequence shown here is derived from an EMBL/GenBank/DDBJ whole genome shotgun (WGS) entry which is preliminary data.</text>
</comment>
<dbReference type="Gene3D" id="1.10.260.40">
    <property type="entry name" value="lambda repressor-like DNA-binding domains"/>
    <property type="match status" value="1"/>
</dbReference>
<evidence type="ECO:0000313" key="4">
    <source>
        <dbReference type="Proteomes" id="UP001146067"/>
    </source>
</evidence>
<feature type="domain" description="HTH cro/C1-type" evidence="2">
    <location>
        <begin position="63"/>
        <end position="97"/>
    </location>
</feature>
<dbReference type="GO" id="GO:0003677">
    <property type="term" value="F:DNA binding"/>
    <property type="evidence" value="ECO:0007669"/>
    <property type="project" value="InterPro"/>
</dbReference>